<evidence type="ECO:0000313" key="3">
    <source>
        <dbReference type="Proteomes" id="UP001454036"/>
    </source>
</evidence>
<proteinExistence type="predicted"/>
<sequence>MREYERRARNSPLTIQPALTVARPVEYMAERLTHHKLGITIPRPTFGGLYKLGKEGACKRRSGKELNAGNSGKTEHCDLNHGKKVMVSRVWRASKLQESNDITPCVVDDTGANLDGNNLQGLDVEQTDKVDGQGIVSNLSSVGSRDQDGIANTDQDTASDMARSTCNEVQRLEPQQHIKGTAETTKHYHSEGVNVPADSTNQQGAILPHEFTQEDVHEQLEEGISDATVNTPSSWADKAEEEDQTRALEVQIATEQVPSSAASALVLAGHTLEDMGAEIQIVESEETKTQHCSRMEAKKQDEFREKVARLEQNEGYPFKKK</sequence>
<dbReference type="EMBL" id="BAABME010012497">
    <property type="protein sequence ID" value="GAA0185179.1"/>
    <property type="molecule type" value="Genomic_DNA"/>
</dbReference>
<reference evidence="2 3" key="1">
    <citation type="submission" date="2024-01" db="EMBL/GenBank/DDBJ databases">
        <title>The complete chloroplast genome sequence of Lithospermum erythrorhizon: insights into the phylogenetic relationship among Boraginaceae species and the maternal lineages of purple gromwells.</title>
        <authorList>
            <person name="Okada T."/>
            <person name="Watanabe K."/>
        </authorList>
    </citation>
    <scope>NUCLEOTIDE SEQUENCE [LARGE SCALE GENOMIC DNA]</scope>
</reference>
<dbReference type="AlphaFoldDB" id="A0AAV3RXK2"/>
<accession>A0AAV3RXK2</accession>
<protein>
    <submittedName>
        <fullName evidence="2">Uncharacterized protein</fullName>
    </submittedName>
</protein>
<gene>
    <name evidence="2" type="ORF">LIER_32467</name>
</gene>
<dbReference type="Proteomes" id="UP001454036">
    <property type="component" value="Unassembled WGS sequence"/>
</dbReference>
<evidence type="ECO:0000256" key="1">
    <source>
        <dbReference type="SAM" id="MobiDB-lite"/>
    </source>
</evidence>
<name>A0AAV3RXK2_LITER</name>
<organism evidence="2 3">
    <name type="scientific">Lithospermum erythrorhizon</name>
    <name type="common">Purple gromwell</name>
    <name type="synonym">Lithospermum officinale var. erythrorhizon</name>
    <dbReference type="NCBI Taxonomy" id="34254"/>
    <lineage>
        <taxon>Eukaryota</taxon>
        <taxon>Viridiplantae</taxon>
        <taxon>Streptophyta</taxon>
        <taxon>Embryophyta</taxon>
        <taxon>Tracheophyta</taxon>
        <taxon>Spermatophyta</taxon>
        <taxon>Magnoliopsida</taxon>
        <taxon>eudicotyledons</taxon>
        <taxon>Gunneridae</taxon>
        <taxon>Pentapetalae</taxon>
        <taxon>asterids</taxon>
        <taxon>lamiids</taxon>
        <taxon>Boraginales</taxon>
        <taxon>Boraginaceae</taxon>
        <taxon>Boraginoideae</taxon>
        <taxon>Lithospermeae</taxon>
        <taxon>Lithospermum</taxon>
    </lineage>
</organism>
<evidence type="ECO:0000313" key="2">
    <source>
        <dbReference type="EMBL" id="GAA0185179.1"/>
    </source>
</evidence>
<feature type="region of interest" description="Disordered" evidence="1">
    <location>
        <begin position="138"/>
        <end position="159"/>
    </location>
</feature>
<comment type="caution">
    <text evidence="2">The sequence shown here is derived from an EMBL/GenBank/DDBJ whole genome shotgun (WGS) entry which is preliminary data.</text>
</comment>
<keyword evidence="3" id="KW-1185">Reference proteome</keyword>